<keyword evidence="3" id="KW-1185">Reference proteome</keyword>
<comment type="caution">
    <text evidence="2">The sequence shown here is derived from an EMBL/GenBank/DDBJ whole genome shotgun (WGS) entry which is preliminary data.</text>
</comment>
<dbReference type="RefSeq" id="WP_270108146.1">
    <property type="nucleotide sequence ID" value="NZ_JAPZVP010000001.1"/>
</dbReference>
<feature type="region of interest" description="Disordered" evidence="1">
    <location>
        <begin position="128"/>
        <end position="182"/>
    </location>
</feature>
<accession>A0A9X3P734</accession>
<feature type="compositionally biased region" description="Basic residues" evidence="1">
    <location>
        <begin position="162"/>
        <end position="171"/>
    </location>
</feature>
<dbReference type="EMBL" id="JAPZVP010000001">
    <property type="protein sequence ID" value="MDA1358352.1"/>
    <property type="molecule type" value="Genomic_DNA"/>
</dbReference>
<organism evidence="2 3">
    <name type="scientific">Glycomyces luteolus</name>
    <dbReference type="NCBI Taxonomy" id="2670330"/>
    <lineage>
        <taxon>Bacteria</taxon>
        <taxon>Bacillati</taxon>
        <taxon>Actinomycetota</taxon>
        <taxon>Actinomycetes</taxon>
        <taxon>Glycomycetales</taxon>
        <taxon>Glycomycetaceae</taxon>
        <taxon>Glycomyces</taxon>
    </lineage>
</organism>
<reference evidence="2" key="1">
    <citation type="submission" date="2022-12" db="EMBL/GenBank/DDBJ databases">
        <title>Gycomyces niveus sp.nov.,a novel actinomycete isolated from soil in Shouguan.</title>
        <authorList>
            <person name="Yang X."/>
        </authorList>
    </citation>
    <scope>NUCLEOTIDE SEQUENCE</scope>
    <source>
        <strain evidence="2">NEAU-A15</strain>
    </source>
</reference>
<protein>
    <submittedName>
        <fullName evidence="2">Uncharacterized protein</fullName>
    </submittedName>
</protein>
<dbReference type="Proteomes" id="UP001146067">
    <property type="component" value="Unassembled WGS sequence"/>
</dbReference>
<gene>
    <name evidence="2" type="ORF">O1R50_01895</name>
</gene>
<dbReference type="AlphaFoldDB" id="A0A9X3P734"/>
<evidence type="ECO:0000313" key="2">
    <source>
        <dbReference type="EMBL" id="MDA1358352.1"/>
    </source>
</evidence>
<feature type="compositionally biased region" description="Low complexity" evidence="1">
    <location>
        <begin position="128"/>
        <end position="149"/>
    </location>
</feature>
<proteinExistence type="predicted"/>
<evidence type="ECO:0000313" key="3">
    <source>
        <dbReference type="Proteomes" id="UP001146067"/>
    </source>
</evidence>
<evidence type="ECO:0000256" key="1">
    <source>
        <dbReference type="SAM" id="MobiDB-lite"/>
    </source>
</evidence>
<sequence length="194" mass="20560">MSRFMIAALAAEVNGLATVATPADSAQLEELVAQLQIEDGPLAEFVAMRARVANGATADRAEVGAIAELYGAVNFPADPFPALVCLEEESRELQAHLLREIGGDAATELYAVAPSAVRTSRCSSIAFRAPSRTSASAPPARTSPLVPALRRVRARRSGDRPRRPRHGRVARPPHPLLATAKARPGTRPGLLLAF</sequence>
<name>A0A9X3P734_9ACTN</name>